<reference evidence="2" key="1">
    <citation type="submission" date="2019-11" db="EMBL/GenBank/DDBJ databases">
        <title>Isolation and characterization of a novel species in the genus Sulfuriferula.</title>
        <authorList>
            <person name="Mochizuki J."/>
            <person name="Kojima H."/>
            <person name="Fukui M."/>
        </authorList>
    </citation>
    <scope>NUCLEOTIDE SEQUENCE [LARGE SCALE GENOMIC DNA]</scope>
    <source>
        <strain evidence="2">SGTM</strain>
    </source>
</reference>
<dbReference type="EMBL" id="AP021881">
    <property type="protein sequence ID" value="BBP00377.1"/>
    <property type="molecule type" value="Genomic_DNA"/>
</dbReference>
<accession>A0A809SD72</accession>
<protein>
    <submittedName>
        <fullName evidence="1">Uncharacterized protein</fullName>
    </submittedName>
</protein>
<dbReference type="RefSeq" id="WP_162084319.1">
    <property type="nucleotide sequence ID" value="NZ_AP021881.1"/>
</dbReference>
<keyword evidence="2" id="KW-1185">Reference proteome</keyword>
<sequence>MKKRKPLTDENGEVRELVQGDYHDAKPFSMLSAYLQLKLTSLRGRPKAAIKNENVRAVTSTDAPTLLEITEKISNLDDRTND</sequence>
<name>A0A809SD72_9PROT</name>
<organism evidence="1 2">
    <name type="scientific">Sulfuriferula nivalis</name>
    <dbReference type="NCBI Taxonomy" id="2675298"/>
    <lineage>
        <taxon>Bacteria</taxon>
        <taxon>Pseudomonadati</taxon>
        <taxon>Pseudomonadota</taxon>
        <taxon>Betaproteobacteria</taxon>
        <taxon>Nitrosomonadales</taxon>
        <taxon>Sulfuricellaceae</taxon>
        <taxon>Sulfuriferula</taxon>
    </lineage>
</organism>
<dbReference type="Proteomes" id="UP000463939">
    <property type="component" value="Chromosome"/>
</dbReference>
<dbReference type="AlphaFoldDB" id="A0A809SD72"/>
<evidence type="ECO:0000313" key="1">
    <source>
        <dbReference type="EMBL" id="BBP00377.1"/>
    </source>
</evidence>
<dbReference type="KEGG" id="sniv:SFSGTM_10850"/>
<gene>
    <name evidence="1" type="ORF">SFSGTM_10850</name>
</gene>
<proteinExistence type="predicted"/>
<evidence type="ECO:0000313" key="2">
    <source>
        <dbReference type="Proteomes" id="UP000463939"/>
    </source>
</evidence>